<dbReference type="InterPro" id="IPR000914">
    <property type="entry name" value="SBP_5_dom"/>
</dbReference>
<dbReference type="Gene3D" id="3.10.105.10">
    <property type="entry name" value="Dipeptide-binding Protein, Domain 3"/>
    <property type="match status" value="1"/>
</dbReference>
<sequence length="542" mass="61207">MKKIVKLALTAAAVLIAVVGLVACSSGSKKSDFSESGKEKVFYLSGFLQGTGDRIPYVWQNGDGLVPYLLYRTLLMADSKYEKSTPDLAKDWKKSDDEKTYEFTLKDGLKWSDGEALTASDVEFSVKLALKASVINGIFPSTFTKIEGAKDFKDDKADKISGLTVDGNKVTFKLTAPVGDFEQMMTQFFILPKHKLESENPLELNNSSFWTAPVTSGMYKVKEISAGNFLEYDKNENYENEKPKFDKVVFNYISDPVLALQDGKSYFYSTNKPQEISQLDAVSTLSKKPIDILFYRYFIANLAGVEGNGDSLIANPKVREAILYAINRDELAKSVFSGIADVNNTGVPSSLEAHLKSANKFEYNPEKAKQLLKEAKYDNSRNLILAYYYKDQASQDFMQAVSYQLNEVGIKNEVVQITSDATTGLFKTRKYDLAYKGLSSFGYETWYGEYSSTNTNFKNITNGETSFDELSKKLSETSDVKERNKILASLQKLEQEKLLKLNLFTFKNFLYLNTEKVLIPDDVQFGNPFYKFDYKFEKWDAK</sequence>
<keyword evidence="5" id="KW-0571">Peptide transport</keyword>
<evidence type="ECO:0000313" key="8">
    <source>
        <dbReference type="Proteomes" id="UP000314170"/>
    </source>
</evidence>
<dbReference type="PROSITE" id="PS01040">
    <property type="entry name" value="SBP_BACTERIAL_5"/>
    <property type="match status" value="1"/>
</dbReference>
<dbReference type="PANTHER" id="PTHR30290">
    <property type="entry name" value="PERIPLASMIC BINDING COMPONENT OF ABC TRANSPORTER"/>
    <property type="match status" value="1"/>
</dbReference>
<dbReference type="PIRSF" id="PIRSF002741">
    <property type="entry name" value="MppA"/>
    <property type="match status" value="1"/>
</dbReference>
<dbReference type="InterPro" id="IPR023765">
    <property type="entry name" value="SBP_5_CS"/>
</dbReference>
<dbReference type="GO" id="GO:0042597">
    <property type="term" value="C:periplasmic space"/>
    <property type="evidence" value="ECO:0007669"/>
    <property type="project" value="UniProtKB-ARBA"/>
</dbReference>
<reference evidence="7 8" key="1">
    <citation type="submission" date="2019-04" db="EMBL/GenBank/DDBJ databases">
        <authorList>
            <consortium name="Pathogen Informatics"/>
        </authorList>
    </citation>
    <scope>NUCLEOTIDE SEQUENCE [LARGE SCALE GENOMIC DNA]</scope>
    <source>
        <strain evidence="7 8">GPSC38</strain>
    </source>
</reference>
<evidence type="ECO:0000256" key="1">
    <source>
        <dbReference type="ARBA" id="ARBA00004193"/>
    </source>
</evidence>
<dbReference type="Proteomes" id="UP000314170">
    <property type="component" value="Unassembled WGS sequence"/>
</dbReference>
<comment type="subcellular location">
    <subcellularLocation>
        <location evidence="1">Cell membrane</location>
        <topology evidence="1">Lipid-anchor</topology>
    </subcellularLocation>
</comment>
<dbReference type="AlphaFoldDB" id="A0A0B7LZF4"/>
<evidence type="ECO:0000256" key="4">
    <source>
        <dbReference type="ARBA" id="ARBA00022729"/>
    </source>
</evidence>
<keyword evidence="3" id="KW-0813">Transport</keyword>
<accession>A0A0B7LZF4</accession>
<dbReference type="OMA" id="WKESPWV"/>
<dbReference type="SUPFAM" id="SSF53850">
    <property type="entry name" value="Periplasmic binding protein-like II"/>
    <property type="match status" value="1"/>
</dbReference>
<name>A0A0B7LZF4_STREE</name>
<dbReference type="PANTHER" id="PTHR30290:SF9">
    <property type="entry name" value="OLIGOPEPTIDE-BINDING PROTEIN APPA"/>
    <property type="match status" value="1"/>
</dbReference>
<dbReference type="GO" id="GO:0043190">
    <property type="term" value="C:ATP-binding cassette (ABC) transporter complex"/>
    <property type="evidence" value="ECO:0007669"/>
    <property type="project" value="InterPro"/>
</dbReference>
<dbReference type="GO" id="GO:1904680">
    <property type="term" value="F:peptide transmembrane transporter activity"/>
    <property type="evidence" value="ECO:0007669"/>
    <property type="project" value="TreeGrafter"/>
</dbReference>
<dbReference type="EMBL" id="CABBZR010000004">
    <property type="protein sequence ID" value="VSJ52070.1"/>
    <property type="molecule type" value="Genomic_DNA"/>
</dbReference>
<keyword evidence="4" id="KW-0732">Signal</keyword>
<proteinExistence type="inferred from homology"/>
<dbReference type="CDD" id="cd00995">
    <property type="entry name" value="PBP2_NikA_DppA_OppA_like"/>
    <property type="match status" value="1"/>
</dbReference>
<dbReference type="GO" id="GO:0015833">
    <property type="term" value="P:peptide transport"/>
    <property type="evidence" value="ECO:0007669"/>
    <property type="project" value="UniProtKB-KW"/>
</dbReference>
<dbReference type="InterPro" id="IPR039424">
    <property type="entry name" value="SBP_5"/>
</dbReference>
<dbReference type="Gene3D" id="3.40.190.10">
    <property type="entry name" value="Periplasmic binding protein-like II"/>
    <property type="match status" value="1"/>
</dbReference>
<protein>
    <submittedName>
        <fullName evidence="7">Oligopeptide ABC transporteroligopeptide-binding protein</fullName>
    </submittedName>
</protein>
<keyword evidence="6" id="KW-0653">Protein transport</keyword>
<evidence type="ECO:0000256" key="5">
    <source>
        <dbReference type="ARBA" id="ARBA00022856"/>
    </source>
</evidence>
<evidence type="ECO:0000256" key="3">
    <source>
        <dbReference type="ARBA" id="ARBA00022448"/>
    </source>
</evidence>
<dbReference type="GO" id="GO:0015031">
    <property type="term" value="P:protein transport"/>
    <property type="evidence" value="ECO:0007669"/>
    <property type="project" value="UniProtKB-KW"/>
</dbReference>
<evidence type="ECO:0000256" key="6">
    <source>
        <dbReference type="ARBA" id="ARBA00022927"/>
    </source>
</evidence>
<evidence type="ECO:0000256" key="2">
    <source>
        <dbReference type="ARBA" id="ARBA00005695"/>
    </source>
</evidence>
<gene>
    <name evidence="7" type="primary">gsiB</name>
    <name evidence="7" type="ORF">SAMEA104154639_01010</name>
</gene>
<dbReference type="RefSeq" id="WP_000724915.1">
    <property type="nucleotide sequence ID" value="NZ_AP025938.1"/>
</dbReference>
<dbReference type="Pfam" id="PF00496">
    <property type="entry name" value="SBP_bac_5"/>
    <property type="match status" value="1"/>
</dbReference>
<dbReference type="InterPro" id="IPR030678">
    <property type="entry name" value="Peptide/Ni-bd"/>
</dbReference>
<organism evidence="7 8">
    <name type="scientific">Streptococcus pneumoniae</name>
    <dbReference type="NCBI Taxonomy" id="1313"/>
    <lineage>
        <taxon>Bacteria</taxon>
        <taxon>Bacillati</taxon>
        <taxon>Bacillota</taxon>
        <taxon>Bacilli</taxon>
        <taxon>Lactobacillales</taxon>
        <taxon>Streptococcaceae</taxon>
        <taxon>Streptococcus</taxon>
    </lineage>
</organism>
<comment type="similarity">
    <text evidence="2">Belongs to the bacterial solute-binding protein 5 family.</text>
</comment>
<dbReference type="PROSITE" id="PS51257">
    <property type="entry name" value="PROKAR_LIPOPROTEIN"/>
    <property type="match status" value="1"/>
</dbReference>
<evidence type="ECO:0000313" key="7">
    <source>
        <dbReference type="EMBL" id="VSJ52070.1"/>
    </source>
</evidence>